<feature type="compositionally biased region" description="Low complexity" evidence="1">
    <location>
        <begin position="260"/>
        <end position="269"/>
    </location>
</feature>
<feature type="region of interest" description="Disordered" evidence="1">
    <location>
        <begin position="242"/>
        <end position="269"/>
    </location>
</feature>
<proteinExistence type="predicted"/>
<sequence length="325" mass="35385">MGPPGDAGVPAAQEGCARTGAATGEARRVADGGRAPEEERQAAASSYSQALRDRLHRIRAEMEAQGALALRLRRSLEGARAEVEKNSRELYELRVRWTEEEPSRAELLRETGEVERRLSERERRCAEALVQLAERDQAPGAAEAAPPPAGRAAPTSPHGATAALRGDAYDDDFEQEEDGEEGRRRARLAQERQRLAGLESRRLELVSELGRLRELSAQEAASVEQLSERIEAIRKEARTARTLARASREREERSKQKIEASTATAAASRQRQRALESQVADLGTEIDVLRGELAAVAQPAVGAAASGGPAHERDSRFQTPGCMCD</sequence>
<gene>
    <name evidence="2" type="ORF">PCOR1329_LOCUS29668</name>
</gene>
<protein>
    <submittedName>
        <fullName evidence="2">Uncharacterized protein</fullName>
    </submittedName>
</protein>
<feature type="compositionally biased region" description="Low complexity" evidence="1">
    <location>
        <begin position="300"/>
        <end position="309"/>
    </location>
</feature>
<feature type="compositionally biased region" description="Acidic residues" evidence="1">
    <location>
        <begin position="169"/>
        <end position="180"/>
    </location>
</feature>
<dbReference type="Proteomes" id="UP001189429">
    <property type="component" value="Unassembled WGS sequence"/>
</dbReference>
<feature type="region of interest" description="Disordered" evidence="1">
    <location>
        <begin position="300"/>
        <end position="325"/>
    </location>
</feature>
<feature type="compositionally biased region" description="Basic and acidic residues" evidence="1">
    <location>
        <begin position="25"/>
        <end position="41"/>
    </location>
</feature>
<accession>A0ABN9SI22</accession>
<organism evidence="2 3">
    <name type="scientific">Prorocentrum cordatum</name>
    <dbReference type="NCBI Taxonomy" id="2364126"/>
    <lineage>
        <taxon>Eukaryota</taxon>
        <taxon>Sar</taxon>
        <taxon>Alveolata</taxon>
        <taxon>Dinophyceae</taxon>
        <taxon>Prorocentrales</taxon>
        <taxon>Prorocentraceae</taxon>
        <taxon>Prorocentrum</taxon>
    </lineage>
</organism>
<feature type="region of interest" description="Disordered" evidence="1">
    <location>
        <begin position="1"/>
        <end position="48"/>
    </location>
</feature>
<evidence type="ECO:0000313" key="2">
    <source>
        <dbReference type="EMBL" id="CAK0831332.1"/>
    </source>
</evidence>
<keyword evidence="3" id="KW-1185">Reference proteome</keyword>
<name>A0ABN9SI22_9DINO</name>
<evidence type="ECO:0000256" key="1">
    <source>
        <dbReference type="SAM" id="MobiDB-lite"/>
    </source>
</evidence>
<feature type="compositionally biased region" description="Basic and acidic residues" evidence="1">
    <location>
        <begin position="246"/>
        <end position="258"/>
    </location>
</feature>
<feature type="region of interest" description="Disordered" evidence="1">
    <location>
        <begin position="134"/>
        <end position="185"/>
    </location>
</feature>
<feature type="compositionally biased region" description="Low complexity" evidence="1">
    <location>
        <begin position="14"/>
        <end position="24"/>
    </location>
</feature>
<feature type="compositionally biased region" description="Low complexity" evidence="1">
    <location>
        <begin position="138"/>
        <end position="154"/>
    </location>
</feature>
<dbReference type="EMBL" id="CAUYUJ010011203">
    <property type="protein sequence ID" value="CAK0831332.1"/>
    <property type="molecule type" value="Genomic_DNA"/>
</dbReference>
<evidence type="ECO:0000313" key="3">
    <source>
        <dbReference type="Proteomes" id="UP001189429"/>
    </source>
</evidence>
<comment type="caution">
    <text evidence="2">The sequence shown here is derived from an EMBL/GenBank/DDBJ whole genome shotgun (WGS) entry which is preliminary data.</text>
</comment>
<reference evidence="2" key="1">
    <citation type="submission" date="2023-10" db="EMBL/GenBank/DDBJ databases">
        <authorList>
            <person name="Chen Y."/>
            <person name="Shah S."/>
            <person name="Dougan E. K."/>
            <person name="Thang M."/>
            <person name="Chan C."/>
        </authorList>
    </citation>
    <scope>NUCLEOTIDE SEQUENCE [LARGE SCALE GENOMIC DNA]</scope>
</reference>